<dbReference type="Proteomes" id="UP000008783">
    <property type="component" value="Unassembled WGS sequence"/>
</dbReference>
<accession>E3K1N0</accession>
<dbReference type="VEuPathDB" id="FungiDB:PGTG_04161"/>
<dbReference type="RefSeq" id="XP_003322624.2">
    <property type="nucleotide sequence ID" value="XM_003322576.2"/>
</dbReference>
<feature type="transmembrane region" description="Helical" evidence="2">
    <location>
        <begin position="32"/>
        <end position="52"/>
    </location>
</feature>
<keyword evidence="2" id="KW-0812">Transmembrane</keyword>
<evidence type="ECO:0000313" key="4">
    <source>
        <dbReference type="Proteomes" id="UP000008783"/>
    </source>
</evidence>
<evidence type="ECO:0000256" key="1">
    <source>
        <dbReference type="SAM" id="MobiDB-lite"/>
    </source>
</evidence>
<dbReference type="InParanoid" id="E3K1N0"/>
<feature type="region of interest" description="Disordered" evidence="1">
    <location>
        <begin position="76"/>
        <end position="96"/>
    </location>
</feature>
<proteinExistence type="predicted"/>
<reference key="1">
    <citation type="submission" date="2007-01" db="EMBL/GenBank/DDBJ databases">
        <title>The Genome Sequence of Puccinia graminis f. sp. tritici Strain CRL 75-36-700-3.</title>
        <authorList>
            <consortium name="The Broad Institute Genome Sequencing Platform"/>
            <person name="Birren B."/>
            <person name="Lander E."/>
            <person name="Galagan J."/>
            <person name="Nusbaum C."/>
            <person name="Devon K."/>
            <person name="Cuomo C."/>
            <person name="Jaffe D."/>
            <person name="Butler J."/>
            <person name="Alvarez P."/>
            <person name="Gnerre S."/>
            <person name="Grabherr M."/>
            <person name="Mauceli E."/>
            <person name="Brockman W."/>
            <person name="Young S."/>
            <person name="LaButti K."/>
            <person name="Sykes S."/>
            <person name="DeCaprio D."/>
            <person name="Crawford M."/>
            <person name="Koehrsen M."/>
            <person name="Engels R."/>
            <person name="Montgomery P."/>
            <person name="Pearson M."/>
            <person name="Howarth C."/>
            <person name="Larson L."/>
            <person name="White J."/>
            <person name="Zeng Q."/>
            <person name="Kodira C."/>
            <person name="Yandava C."/>
            <person name="Alvarado L."/>
            <person name="O'Leary S."/>
            <person name="Szabo L."/>
            <person name="Dean R."/>
            <person name="Schein J."/>
        </authorList>
    </citation>
    <scope>NUCLEOTIDE SEQUENCE</scope>
    <source>
        <strain>CRL 75-36-700-3</strain>
    </source>
</reference>
<keyword evidence="4" id="KW-1185">Reference proteome</keyword>
<name>E3K1N0_PUCGT</name>
<gene>
    <name evidence="3" type="ORF">PGTG_04161</name>
</gene>
<dbReference type="KEGG" id="pgr:PGTG_04161"/>
<keyword evidence="2" id="KW-0472">Membrane</keyword>
<evidence type="ECO:0000256" key="2">
    <source>
        <dbReference type="SAM" id="Phobius"/>
    </source>
</evidence>
<evidence type="ECO:0000313" key="3">
    <source>
        <dbReference type="EMBL" id="EFP78205.2"/>
    </source>
</evidence>
<dbReference type="AlphaFoldDB" id="E3K1N0"/>
<sequence>MIQSVNCYSVLPSTNRTTMLNHKARPNNVTDLIIMLNSITDVGISFLILALARGEHRHKVCDSTAKRQAYDKEDDVNDVMSLDSDDRQSSSSSSNKRNSLITLIDRISSPSIASSIK</sequence>
<protein>
    <submittedName>
        <fullName evidence="3">Uncharacterized protein</fullName>
    </submittedName>
</protein>
<organism evidence="3 4">
    <name type="scientific">Puccinia graminis f. sp. tritici (strain CRL 75-36-700-3 / race SCCL)</name>
    <name type="common">Black stem rust fungus</name>
    <dbReference type="NCBI Taxonomy" id="418459"/>
    <lineage>
        <taxon>Eukaryota</taxon>
        <taxon>Fungi</taxon>
        <taxon>Dikarya</taxon>
        <taxon>Basidiomycota</taxon>
        <taxon>Pucciniomycotina</taxon>
        <taxon>Pucciniomycetes</taxon>
        <taxon>Pucciniales</taxon>
        <taxon>Pucciniaceae</taxon>
        <taxon>Puccinia</taxon>
    </lineage>
</organism>
<dbReference type="OrthoDB" id="10555823at2759"/>
<dbReference type="EMBL" id="DS178269">
    <property type="protein sequence ID" value="EFP78205.2"/>
    <property type="molecule type" value="Genomic_DNA"/>
</dbReference>
<dbReference type="HOGENOM" id="CLU_2085982_0_0_1"/>
<keyword evidence="2" id="KW-1133">Transmembrane helix</keyword>
<dbReference type="GeneID" id="10541835"/>
<reference evidence="4" key="2">
    <citation type="journal article" date="2011" name="Proc. Natl. Acad. Sci. U.S.A.">
        <title>Obligate biotrophy features unraveled by the genomic analysis of rust fungi.</title>
        <authorList>
            <person name="Duplessis S."/>
            <person name="Cuomo C.A."/>
            <person name="Lin Y.-C."/>
            <person name="Aerts A."/>
            <person name="Tisserant E."/>
            <person name="Veneault-Fourrey C."/>
            <person name="Joly D.L."/>
            <person name="Hacquard S."/>
            <person name="Amselem J."/>
            <person name="Cantarel B.L."/>
            <person name="Chiu R."/>
            <person name="Coutinho P.M."/>
            <person name="Feau N."/>
            <person name="Field M."/>
            <person name="Frey P."/>
            <person name="Gelhaye E."/>
            <person name="Goldberg J."/>
            <person name="Grabherr M.G."/>
            <person name="Kodira C.D."/>
            <person name="Kohler A."/>
            <person name="Kuees U."/>
            <person name="Lindquist E.A."/>
            <person name="Lucas S.M."/>
            <person name="Mago R."/>
            <person name="Mauceli E."/>
            <person name="Morin E."/>
            <person name="Murat C."/>
            <person name="Pangilinan J.L."/>
            <person name="Park R."/>
            <person name="Pearson M."/>
            <person name="Quesneville H."/>
            <person name="Rouhier N."/>
            <person name="Sakthikumar S."/>
            <person name="Salamov A.A."/>
            <person name="Schmutz J."/>
            <person name="Selles B."/>
            <person name="Shapiro H."/>
            <person name="Tanguay P."/>
            <person name="Tuskan G.A."/>
            <person name="Henrissat B."/>
            <person name="Van de Peer Y."/>
            <person name="Rouze P."/>
            <person name="Ellis J.G."/>
            <person name="Dodds P.N."/>
            <person name="Schein J.E."/>
            <person name="Zhong S."/>
            <person name="Hamelin R.C."/>
            <person name="Grigoriev I.V."/>
            <person name="Szabo L.J."/>
            <person name="Martin F."/>
        </authorList>
    </citation>
    <scope>NUCLEOTIDE SEQUENCE [LARGE SCALE GENOMIC DNA]</scope>
    <source>
        <strain evidence="4">CRL 75-36-700-3 / race SCCL</strain>
    </source>
</reference>